<keyword evidence="2" id="KW-1133">Transmembrane helix</keyword>
<feature type="transmembrane region" description="Helical" evidence="2">
    <location>
        <begin position="28"/>
        <end position="48"/>
    </location>
</feature>
<keyword evidence="2" id="KW-0472">Membrane</keyword>
<protein>
    <submittedName>
        <fullName evidence="3">Uncharacterized protein</fullName>
    </submittedName>
</protein>
<keyword evidence="1" id="KW-0175">Coiled coil</keyword>
<dbReference type="GeneID" id="97231129"/>
<gene>
    <name evidence="3" type="ORF">D0502_09870</name>
</gene>
<evidence type="ECO:0000313" key="4">
    <source>
        <dbReference type="Proteomes" id="UP001080333"/>
    </source>
</evidence>
<organism evidence="3 4">
    <name type="scientific">Leuconostoc falkenbergense</name>
    <dbReference type="NCBI Taxonomy" id="2766470"/>
    <lineage>
        <taxon>Bacteria</taxon>
        <taxon>Bacillati</taxon>
        <taxon>Bacillota</taxon>
        <taxon>Bacilli</taxon>
        <taxon>Lactobacillales</taxon>
        <taxon>Lactobacillaceae</taxon>
        <taxon>Leuconostoc</taxon>
    </lineage>
</organism>
<evidence type="ECO:0000256" key="2">
    <source>
        <dbReference type="SAM" id="Phobius"/>
    </source>
</evidence>
<dbReference type="Proteomes" id="UP001080333">
    <property type="component" value="Unassembled WGS sequence"/>
</dbReference>
<dbReference type="AlphaFoldDB" id="A0A9X3EAV1"/>
<dbReference type="RefSeq" id="WP_114666899.1">
    <property type="nucleotide sequence ID" value="NZ_BMBR01000002.1"/>
</dbReference>
<dbReference type="EMBL" id="QVOQ01000022">
    <property type="protein sequence ID" value="MCX7579687.1"/>
    <property type="molecule type" value="Genomic_DNA"/>
</dbReference>
<feature type="coiled-coil region" evidence="1">
    <location>
        <begin position="49"/>
        <end position="76"/>
    </location>
</feature>
<name>A0A9X3EAV1_9LACO</name>
<keyword evidence="2" id="KW-0812">Transmembrane</keyword>
<reference evidence="3" key="1">
    <citation type="submission" date="2018-08" db="EMBL/GenBank/DDBJ databases">
        <title>Draft genome sequences of Leuconostoc spp. and Weissella spp. with biocontrol potential.</title>
        <authorList>
            <person name="Lo R."/>
            <person name="Ho V.T.T."/>
            <person name="Turner M.S."/>
        </authorList>
    </citation>
    <scope>NUCLEOTIDE SEQUENCE</scope>
    <source>
        <strain evidence="3">156</strain>
    </source>
</reference>
<comment type="caution">
    <text evidence="3">The sequence shown here is derived from an EMBL/GenBank/DDBJ whole genome shotgun (WGS) entry which is preliminary data.</text>
</comment>
<evidence type="ECO:0000256" key="1">
    <source>
        <dbReference type="SAM" id="Coils"/>
    </source>
</evidence>
<evidence type="ECO:0000313" key="3">
    <source>
        <dbReference type="EMBL" id="MCX7579687.1"/>
    </source>
</evidence>
<proteinExistence type="predicted"/>
<sequence length="96" mass="11028">MNKNIQTGIVSLVTFICSHFLKMSTTNAITLSAIIGFTFYVLFEVVSWRLTLDQRLDKIEQDLNEVKERNNSQLEIMSKAIKDKNISSKQSIEVMK</sequence>
<accession>A0A9X3EAV1</accession>